<evidence type="ECO:0000259" key="6">
    <source>
        <dbReference type="PROSITE" id="PS51900"/>
    </source>
</evidence>
<feature type="domain" description="Core-binding (CB)" evidence="6">
    <location>
        <begin position="13"/>
        <end position="96"/>
    </location>
</feature>
<dbReference type="InterPro" id="IPR002104">
    <property type="entry name" value="Integrase_catalytic"/>
</dbReference>
<sequence>MSIDTRKFQMPQSELNRLSDSVKKYLISSHTDNTRRAYATDWRHFTAWCNQHDFTALPCAPETLMLYLTESVEAGYKISTIQRRISAISVAHQAAKIASPIDDMHVRMLWRGIRRKHGIAVKGALPITIPELRAMMEHIPDTIQGFRDRTLILIGFAGAFRRSELVSLDVEDLTFQREGIVILLRHSKTDQEGEGRKIAIPYGSRLETCPVRAMQDWLAVSRIEQGAIFRRVNKGDRVEKSRLTGDAVAKIIKRAIRNAGLDPTHFSGHSLRAGFATAAAQAGVDERNIQRQTGHKSVAVLRGYIRDGNLFRQNAAADVGL</sequence>
<dbReference type="SUPFAM" id="SSF56349">
    <property type="entry name" value="DNA breaking-rejoining enzymes"/>
    <property type="match status" value="1"/>
</dbReference>
<keyword evidence="8" id="KW-1185">Reference proteome</keyword>
<dbReference type="InterPro" id="IPR013762">
    <property type="entry name" value="Integrase-like_cat_sf"/>
</dbReference>
<dbReference type="InterPro" id="IPR011010">
    <property type="entry name" value="DNA_brk_join_enz"/>
</dbReference>
<evidence type="ECO:0000259" key="5">
    <source>
        <dbReference type="PROSITE" id="PS51898"/>
    </source>
</evidence>
<dbReference type="SUPFAM" id="SSF47823">
    <property type="entry name" value="lambda integrase-like, N-terminal domain"/>
    <property type="match status" value="1"/>
</dbReference>
<dbReference type="InterPro" id="IPR004107">
    <property type="entry name" value="Integrase_SAM-like_N"/>
</dbReference>
<dbReference type="Proteomes" id="UP001597079">
    <property type="component" value="Unassembled WGS sequence"/>
</dbReference>
<evidence type="ECO:0000313" key="8">
    <source>
        <dbReference type="Proteomes" id="UP001597079"/>
    </source>
</evidence>
<evidence type="ECO:0000256" key="2">
    <source>
        <dbReference type="ARBA" id="ARBA00023125"/>
    </source>
</evidence>
<dbReference type="EMBL" id="JBHUCX010000020">
    <property type="protein sequence ID" value="MFD1674395.1"/>
    <property type="molecule type" value="Genomic_DNA"/>
</dbReference>
<dbReference type="Gene3D" id="1.10.443.10">
    <property type="entry name" value="Intergrase catalytic core"/>
    <property type="match status" value="1"/>
</dbReference>
<evidence type="ECO:0000256" key="1">
    <source>
        <dbReference type="ARBA" id="ARBA00022908"/>
    </source>
</evidence>
<name>A0ABW4JGY3_9BACL</name>
<proteinExistence type="predicted"/>
<comment type="caution">
    <text evidence="7">The sequence shown here is derived from an EMBL/GenBank/DDBJ whole genome shotgun (WGS) entry which is preliminary data.</text>
</comment>
<dbReference type="PANTHER" id="PTHR34605:SF3">
    <property type="entry name" value="P CELL-TYPE AGGLUTINATION PROTEIN MAP4-LIKE-RELATED"/>
    <property type="match status" value="1"/>
</dbReference>
<gene>
    <name evidence="7" type="ORF">ACFSB2_06710</name>
</gene>
<feature type="domain" description="Tyr recombinase" evidence="5">
    <location>
        <begin position="122"/>
        <end position="318"/>
    </location>
</feature>
<dbReference type="RefSeq" id="WP_377942266.1">
    <property type="nucleotide sequence ID" value="NZ_JBHUCX010000020.1"/>
</dbReference>
<dbReference type="InterPro" id="IPR044068">
    <property type="entry name" value="CB"/>
</dbReference>
<evidence type="ECO:0000256" key="3">
    <source>
        <dbReference type="ARBA" id="ARBA00023172"/>
    </source>
</evidence>
<dbReference type="InterPro" id="IPR052925">
    <property type="entry name" value="Phage_Integrase-like_Recomb"/>
</dbReference>
<dbReference type="InterPro" id="IPR010998">
    <property type="entry name" value="Integrase_recombinase_N"/>
</dbReference>
<organism evidence="7 8">
    <name type="scientific">Alicyclobacillus fodiniaquatilis</name>
    <dbReference type="NCBI Taxonomy" id="1661150"/>
    <lineage>
        <taxon>Bacteria</taxon>
        <taxon>Bacillati</taxon>
        <taxon>Bacillota</taxon>
        <taxon>Bacilli</taxon>
        <taxon>Bacillales</taxon>
        <taxon>Alicyclobacillaceae</taxon>
        <taxon>Alicyclobacillus</taxon>
    </lineage>
</organism>
<evidence type="ECO:0000256" key="4">
    <source>
        <dbReference type="PROSITE-ProRule" id="PRU01248"/>
    </source>
</evidence>
<keyword evidence="1" id="KW-0229">DNA integration</keyword>
<dbReference type="PANTHER" id="PTHR34605">
    <property type="entry name" value="PHAGE_INTEGRASE DOMAIN-CONTAINING PROTEIN"/>
    <property type="match status" value="1"/>
</dbReference>
<protein>
    <submittedName>
        <fullName evidence="7">Site-specific integrase</fullName>
    </submittedName>
</protein>
<dbReference type="Gene3D" id="1.10.150.130">
    <property type="match status" value="1"/>
</dbReference>
<reference evidence="8" key="1">
    <citation type="journal article" date="2019" name="Int. J. Syst. Evol. Microbiol.">
        <title>The Global Catalogue of Microorganisms (GCM) 10K type strain sequencing project: providing services to taxonomists for standard genome sequencing and annotation.</title>
        <authorList>
            <consortium name="The Broad Institute Genomics Platform"/>
            <consortium name="The Broad Institute Genome Sequencing Center for Infectious Disease"/>
            <person name="Wu L."/>
            <person name="Ma J."/>
        </authorList>
    </citation>
    <scope>NUCLEOTIDE SEQUENCE [LARGE SCALE GENOMIC DNA]</scope>
    <source>
        <strain evidence="8">CGMCC 1.12286</strain>
    </source>
</reference>
<keyword evidence="2 4" id="KW-0238">DNA-binding</keyword>
<dbReference type="Pfam" id="PF02899">
    <property type="entry name" value="Phage_int_SAM_1"/>
    <property type="match status" value="1"/>
</dbReference>
<keyword evidence="3" id="KW-0233">DNA recombination</keyword>
<dbReference type="Pfam" id="PF00589">
    <property type="entry name" value="Phage_integrase"/>
    <property type="match status" value="1"/>
</dbReference>
<dbReference type="CDD" id="cd00799">
    <property type="entry name" value="INT_Cre_C"/>
    <property type="match status" value="1"/>
</dbReference>
<accession>A0ABW4JGY3</accession>
<dbReference type="PROSITE" id="PS51898">
    <property type="entry name" value="TYR_RECOMBINASE"/>
    <property type="match status" value="1"/>
</dbReference>
<dbReference type="PROSITE" id="PS51900">
    <property type="entry name" value="CB"/>
    <property type="match status" value="1"/>
</dbReference>
<evidence type="ECO:0000313" key="7">
    <source>
        <dbReference type="EMBL" id="MFD1674395.1"/>
    </source>
</evidence>